<dbReference type="Proteomes" id="UP001211689">
    <property type="component" value="Unassembled WGS sequence"/>
</dbReference>
<evidence type="ECO:0000313" key="2">
    <source>
        <dbReference type="EMBL" id="MDA8485873.1"/>
    </source>
</evidence>
<proteinExistence type="predicted"/>
<accession>A0ABT4YAH8</accession>
<dbReference type="Pfam" id="PF14213">
    <property type="entry name" value="DUF4325"/>
    <property type="match status" value="1"/>
</dbReference>
<comment type="caution">
    <text evidence="2">The sequence shown here is derived from an EMBL/GenBank/DDBJ whole genome shotgun (WGS) entry which is preliminary data.</text>
</comment>
<protein>
    <submittedName>
        <fullName evidence="2">STAS-like domain-containing protein</fullName>
    </submittedName>
</protein>
<evidence type="ECO:0000313" key="3">
    <source>
        <dbReference type="Proteomes" id="UP001211689"/>
    </source>
</evidence>
<sequence>MTSIVVTKRFSEYPAGRYRADGDFSGQVFREDLLVPALAKHDLVEIDLDGAMGYGSSFLEEAFGGLVREHKFSAEQLHRKLRFKSDEEPSLIQEIWIYIDGAAA</sequence>
<feature type="domain" description="DUF4325" evidence="1">
    <location>
        <begin position="25"/>
        <end position="90"/>
    </location>
</feature>
<dbReference type="InterPro" id="IPR025474">
    <property type="entry name" value="DUF4325"/>
</dbReference>
<evidence type="ECO:0000259" key="1">
    <source>
        <dbReference type="Pfam" id="PF14213"/>
    </source>
</evidence>
<organism evidence="2 3">
    <name type="scientific">Metapseudomonas resinovorans</name>
    <name type="common">Pseudomonas resinovorans</name>
    <dbReference type="NCBI Taxonomy" id="53412"/>
    <lineage>
        <taxon>Bacteria</taxon>
        <taxon>Pseudomonadati</taxon>
        <taxon>Pseudomonadota</taxon>
        <taxon>Gammaproteobacteria</taxon>
        <taxon>Pseudomonadales</taxon>
        <taxon>Pseudomonadaceae</taxon>
        <taxon>Metapseudomonas</taxon>
    </lineage>
</organism>
<dbReference type="RefSeq" id="WP_271472030.1">
    <property type="nucleotide sequence ID" value="NZ_JANEWF010000035.1"/>
</dbReference>
<dbReference type="EMBL" id="JANEWF010000035">
    <property type="protein sequence ID" value="MDA8485873.1"/>
    <property type="molecule type" value="Genomic_DNA"/>
</dbReference>
<gene>
    <name evidence="2" type="ORF">NNO07_22630</name>
</gene>
<keyword evidence="3" id="KW-1185">Reference proteome</keyword>
<name>A0ABT4YAH8_METRE</name>
<reference evidence="2 3" key="1">
    <citation type="submission" date="2022-07" db="EMBL/GenBank/DDBJ databases">
        <title>Genome Analysis of Selected Gammaproteobacteria from Nigerian Food snails.</title>
        <authorList>
            <person name="Okafor A.C."/>
        </authorList>
    </citation>
    <scope>NUCLEOTIDE SEQUENCE [LARGE SCALE GENOMIC DNA]</scope>
    <source>
        <strain evidence="2 3">Awg 2</strain>
    </source>
</reference>